<sequence>MSLDTLFQQILLTEQQLAEQTQKFKDVKLAILRCNEKIKSATEKYDKTNEDLDQKAQQLSAMKLQHDLMRKSEEQLLKQIEELLCQKSHLEESLQAKIKRESKEEEENFLQEISRFNSDFSLQGNRETVFESQTHTELVDLEREVESLYKEMESMSHRNSRLNCMEEEKRALLLELKGLDDMQKDLDRQLSEAEAVTESLRLESQFVSQKPLTDSTCLRLRKELETHKEAELERLREALSSEIQLLQAKLDGIQESEQH</sequence>
<evidence type="ECO:0000256" key="1">
    <source>
        <dbReference type="ARBA" id="ARBA00004496"/>
    </source>
</evidence>
<dbReference type="Proteomes" id="UP001501940">
    <property type="component" value="Chromosome 16"/>
</dbReference>
<evidence type="ECO:0000256" key="5">
    <source>
        <dbReference type="ARBA" id="ARBA00023054"/>
    </source>
</evidence>
<dbReference type="OMA" id="EFLQMVC"/>
<dbReference type="GeneTree" id="ENSGT00390000005203"/>
<reference evidence="7 8" key="1">
    <citation type="submission" date="2022-01" db="EMBL/GenBank/DDBJ databases">
        <title>A chromosome-scale genome assembly of the false clownfish, Amphiprion ocellaris.</title>
        <authorList>
            <person name="Ryu T."/>
        </authorList>
    </citation>
    <scope>NUCLEOTIDE SEQUENCE [LARGE SCALE GENOMIC DNA]</scope>
</reference>
<evidence type="ECO:0000256" key="3">
    <source>
        <dbReference type="ARBA" id="ARBA00022327"/>
    </source>
</evidence>
<dbReference type="Ensembl" id="ENSAOCT00000032651.2">
    <property type="protein sequence ID" value="ENSAOCP00000017327.2"/>
    <property type="gene ID" value="ENSAOCG00000022372.2"/>
</dbReference>
<dbReference type="InterPro" id="IPR029618">
    <property type="entry name" value="CCDC172"/>
</dbReference>
<reference evidence="7" key="2">
    <citation type="submission" date="2025-08" db="UniProtKB">
        <authorList>
            <consortium name="Ensembl"/>
        </authorList>
    </citation>
    <scope>IDENTIFICATION</scope>
</reference>
<dbReference type="STRING" id="80972.ENSAOCP00000017327"/>
<dbReference type="PANTHER" id="PTHR22419:SF2">
    <property type="entry name" value="COILED-COIL DOMAIN-CONTAINING PROTEIN 172"/>
    <property type="match status" value="1"/>
</dbReference>
<feature type="coiled-coil region" evidence="6">
    <location>
        <begin position="229"/>
        <end position="256"/>
    </location>
</feature>
<evidence type="ECO:0000313" key="7">
    <source>
        <dbReference type="Ensembl" id="ENSAOCP00000017327.2"/>
    </source>
</evidence>
<protein>
    <recommendedName>
        <fullName evidence="3">Coiled-coil domain-containing protein 172</fullName>
    </recommendedName>
</protein>
<name>A0A3Q1BRQ1_AMPOC</name>
<organism evidence="7 8">
    <name type="scientific">Amphiprion ocellaris</name>
    <name type="common">Clown anemonefish</name>
    <dbReference type="NCBI Taxonomy" id="80972"/>
    <lineage>
        <taxon>Eukaryota</taxon>
        <taxon>Metazoa</taxon>
        <taxon>Chordata</taxon>
        <taxon>Craniata</taxon>
        <taxon>Vertebrata</taxon>
        <taxon>Euteleostomi</taxon>
        <taxon>Actinopterygii</taxon>
        <taxon>Neopterygii</taxon>
        <taxon>Teleostei</taxon>
        <taxon>Neoteleostei</taxon>
        <taxon>Acanthomorphata</taxon>
        <taxon>Ovalentaria</taxon>
        <taxon>Pomacentridae</taxon>
        <taxon>Amphiprion</taxon>
    </lineage>
</organism>
<feature type="coiled-coil region" evidence="6">
    <location>
        <begin position="138"/>
        <end position="203"/>
    </location>
</feature>
<reference evidence="7" key="3">
    <citation type="submission" date="2025-09" db="UniProtKB">
        <authorList>
            <consortium name="Ensembl"/>
        </authorList>
    </citation>
    <scope>IDENTIFICATION</scope>
</reference>
<comment type="similarity">
    <text evidence="2">Belongs to the CCDC172 family.</text>
</comment>
<dbReference type="GO" id="GO:0005737">
    <property type="term" value="C:cytoplasm"/>
    <property type="evidence" value="ECO:0007669"/>
    <property type="project" value="UniProtKB-SubCell"/>
</dbReference>
<keyword evidence="4" id="KW-0963">Cytoplasm</keyword>
<comment type="subcellular location">
    <subcellularLocation>
        <location evidence="1">Cytoplasm</location>
    </subcellularLocation>
</comment>
<dbReference type="PANTHER" id="PTHR22419">
    <property type="entry name" value="COILED-COIL DOMAIN-CONTAINING PROTEIN 172"/>
    <property type="match status" value="1"/>
</dbReference>
<dbReference type="AlphaFoldDB" id="A0A3Q1BRQ1"/>
<keyword evidence="8" id="KW-1185">Reference proteome</keyword>
<keyword evidence="5 6" id="KW-0175">Coiled coil</keyword>
<evidence type="ECO:0000256" key="4">
    <source>
        <dbReference type="ARBA" id="ARBA00022490"/>
    </source>
</evidence>
<gene>
    <name evidence="7" type="primary">CCDC172</name>
</gene>
<evidence type="ECO:0000256" key="2">
    <source>
        <dbReference type="ARBA" id="ARBA00008975"/>
    </source>
</evidence>
<evidence type="ECO:0000256" key="6">
    <source>
        <dbReference type="SAM" id="Coils"/>
    </source>
</evidence>
<accession>A0A3Q1BRQ1</accession>
<evidence type="ECO:0000313" key="8">
    <source>
        <dbReference type="Proteomes" id="UP001501940"/>
    </source>
</evidence>
<proteinExistence type="inferred from homology"/>
<feature type="coiled-coil region" evidence="6">
    <location>
        <begin position="31"/>
        <end position="100"/>
    </location>
</feature>